<dbReference type="SMART" id="SM00849">
    <property type="entry name" value="Lactamase_B"/>
    <property type="match status" value="1"/>
</dbReference>
<dbReference type="Pfam" id="PF00753">
    <property type="entry name" value="Lactamase_B"/>
    <property type="match status" value="1"/>
</dbReference>
<feature type="domain" description="Rhodanese" evidence="2">
    <location>
        <begin position="16"/>
        <end position="110"/>
    </location>
</feature>
<sequence length="368" mass="38873">MFQSLEVATLRAWLDAGQPVTVLDVRPRAEREEWAIPGSVHADAYEQLKAGNPDALAHVALPLGVPVVAVCAAGRISQRAATQLQARGLDAYSLTGGMQGWGLAWNTALVPASLPGASLLQIRRTGKGCLSYLVGSEGEALVVDASVDPAVYQQLAAERGWRIRYVLDTHLHADHLSRSRALSQATGAELLLPPHPATAFAYTPVAEHTLLALGALRLRVLATPGHTPESVTYLLNEQVALTGDTLFADAVGRPDLKASSPEATGRARQLYQSLHRLLALPADTWVLPGHTSQPVAFDQLPVATTIGAVRAALPLLALPEATFADTLLRRIPPTPPNYLTIAGLNLSGAEPALPAAELEAGANRCAVH</sequence>
<dbReference type="Gene3D" id="3.60.15.10">
    <property type="entry name" value="Ribonuclease Z/Hydroxyacylglutathione hydrolase-like"/>
    <property type="match status" value="1"/>
</dbReference>
<gene>
    <name evidence="3" type="ORF">GCM10023185_41710</name>
</gene>
<dbReference type="PANTHER" id="PTHR43084:SF1">
    <property type="entry name" value="PERSULFIDE DIOXYGENASE ETHE1, MITOCHONDRIAL"/>
    <property type="match status" value="1"/>
</dbReference>
<evidence type="ECO:0000256" key="1">
    <source>
        <dbReference type="ARBA" id="ARBA00022723"/>
    </source>
</evidence>
<dbReference type="PROSITE" id="PS50206">
    <property type="entry name" value="RHODANESE_3"/>
    <property type="match status" value="1"/>
</dbReference>
<dbReference type="InterPro" id="IPR044528">
    <property type="entry name" value="POD-like_MBL-fold"/>
</dbReference>
<dbReference type="EMBL" id="BAABGZ010000080">
    <property type="protein sequence ID" value="GAA4368721.1"/>
    <property type="molecule type" value="Genomic_DNA"/>
</dbReference>
<dbReference type="InterPro" id="IPR001763">
    <property type="entry name" value="Rhodanese-like_dom"/>
</dbReference>
<dbReference type="InterPro" id="IPR001279">
    <property type="entry name" value="Metallo-B-lactamas"/>
</dbReference>
<keyword evidence="4" id="KW-1185">Reference proteome</keyword>
<accession>A0ABP8IRV3</accession>
<dbReference type="InterPro" id="IPR051682">
    <property type="entry name" value="Mito_Persulfide_Diox"/>
</dbReference>
<dbReference type="SUPFAM" id="SSF52821">
    <property type="entry name" value="Rhodanese/Cell cycle control phosphatase"/>
    <property type="match status" value="1"/>
</dbReference>
<dbReference type="PANTHER" id="PTHR43084">
    <property type="entry name" value="PERSULFIDE DIOXYGENASE ETHE1"/>
    <property type="match status" value="1"/>
</dbReference>
<dbReference type="CDD" id="cd07724">
    <property type="entry name" value="POD-like_MBL-fold"/>
    <property type="match status" value="1"/>
</dbReference>
<dbReference type="Proteomes" id="UP001501153">
    <property type="component" value="Unassembled WGS sequence"/>
</dbReference>
<dbReference type="Gene3D" id="3.40.250.10">
    <property type="entry name" value="Rhodanese-like domain"/>
    <property type="match status" value="1"/>
</dbReference>
<dbReference type="InterPro" id="IPR036866">
    <property type="entry name" value="RibonucZ/Hydroxyglut_hydro"/>
</dbReference>
<dbReference type="Pfam" id="PF00581">
    <property type="entry name" value="Rhodanese"/>
    <property type="match status" value="1"/>
</dbReference>
<evidence type="ECO:0000259" key="2">
    <source>
        <dbReference type="PROSITE" id="PS50206"/>
    </source>
</evidence>
<organism evidence="3 4">
    <name type="scientific">Hymenobacter saemangeumensis</name>
    <dbReference type="NCBI Taxonomy" id="1084522"/>
    <lineage>
        <taxon>Bacteria</taxon>
        <taxon>Pseudomonadati</taxon>
        <taxon>Bacteroidota</taxon>
        <taxon>Cytophagia</taxon>
        <taxon>Cytophagales</taxon>
        <taxon>Hymenobacteraceae</taxon>
        <taxon>Hymenobacter</taxon>
    </lineage>
</organism>
<dbReference type="RefSeq" id="WP_345238091.1">
    <property type="nucleotide sequence ID" value="NZ_BAABGZ010000080.1"/>
</dbReference>
<evidence type="ECO:0000313" key="4">
    <source>
        <dbReference type="Proteomes" id="UP001501153"/>
    </source>
</evidence>
<evidence type="ECO:0000313" key="3">
    <source>
        <dbReference type="EMBL" id="GAA4368721.1"/>
    </source>
</evidence>
<dbReference type="SMART" id="SM00450">
    <property type="entry name" value="RHOD"/>
    <property type="match status" value="1"/>
</dbReference>
<reference evidence="4" key="1">
    <citation type="journal article" date="2019" name="Int. J. Syst. Evol. Microbiol.">
        <title>The Global Catalogue of Microorganisms (GCM) 10K type strain sequencing project: providing services to taxonomists for standard genome sequencing and annotation.</title>
        <authorList>
            <consortium name="The Broad Institute Genomics Platform"/>
            <consortium name="The Broad Institute Genome Sequencing Center for Infectious Disease"/>
            <person name="Wu L."/>
            <person name="Ma J."/>
        </authorList>
    </citation>
    <scope>NUCLEOTIDE SEQUENCE [LARGE SCALE GENOMIC DNA]</scope>
    <source>
        <strain evidence="4">JCM 17923</strain>
    </source>
</reference>
<name>A0ABP8IRV3_9BACT</name>
<dbReference type="InterPro" id="IPR036873">
    <property type="entry name" value="Rhodanese-like_dom_sf"/>
</dbReference>
<dbReference type="CDD" id="cd00158">
    <property type="entry name" value="RHOD"/>
    <property type="match status" value="1"/>
</dbReference>
<dbReference type="SUPFAM" id="SSF56281">
    <property type="entry name" value="Metallo-hydrolase/oxidoreductase"/>
    <property type="match status" value="1"/>
</dbReference>
<proteinExistence type="predicted"/>
<comment type="caution">
    <text evidence="3">The sequence shown here is derived from an EMBL/GenBank/DDBJ whole genome shotgun (WGS) entry which is preliminary data.</text>
</comment>
<protein>
    <submittedName>
        <fullName evidence="3">Rhodanese-like domain-containing protein</fullName>
    </submittedName>
</protein>
<keyword evidence="1" id="KW-0479">Metal-binding</keyword>